<evidence type="ECO:0000313" key="2">
    <source>
        <dbReference type="EMBL" id="AJK45187.1"/>
    </source>
</evidence>
<accession>A0A0B6RIL2</accession>
<dbReference type="InterPro" id="IPR012334">
    <property type="entry name" value="Pectin_lyas_fold"/>
</dbReference>
<dbReference type="SUPFAM" id="SSF51126">
    <property type="entry name" value="Pectin lyase-like"/>
    <property type="match status" value="1"/>
</dbReference>
<protein>
    <submittedName>
        <fullName evidence="2">Uncharacterized protein</fullName>
    </submittedName>
</protein>
<reference evidence="3" key="1">
    <citation type="submission" date="2011-03" db="EMBL/GenBank/DDBJ databases">
        <authorList>
            <person name="Voget S."/>
            <person name="Streit W.R."/>
            <person name="Jaeger K.E."/>
            <person name="Daniel R."/>
        </authorList>
    </citation>
    <scope>NUCLEOTIDE SEQUENCE [LARGE SCALE GENOMIC DNA]</scope>
    <source>
        <strain evidence="3">PG1</strain>
    </source>
</reference>
<reference evidence="2 3" key="2">
    <citation type="journal article" date="2016" name="Appl. Microbiol. Biotechnol.">
        <title>Mutations improving production and secretion of extracellular lipase by Burkholderia glumae PG1.</title>
        <authorList>
            <person name="Knapp A."/>
            <person name="Voget S."/>
            <person name="Gao R."/>
            <person name="Zaburannyi N."/>
            <person name="Krysciak D."/>
            <person name="Breuer M."/>
            <person name="Hauer B."/>
            <person name="Streit W.R."/>
            <person name="Muller R."/>
            <person name="Daniel R."/>
            <person name="Jaeger K.E."/>
        </authorList>
    </citation>
    <scope>NUCLEOTIDE SEQUENCE [LARGE SCALE GENOMIC DNA]</scope>
    <source>
        <strain evidence="2 3">PG1</strain>
    </source>
</reference>
<dbReference type="AlphaFoldDB" id="A0A0B6RIL2"/>
<feature type="compositionally biased region" description="Basic and acidic residues" evidence="1">
    <location>
        <begin position="90"/>
        <end position="100"/>
    </location>
</feature>
<dbReference type="HOGENOM" id="CLU_414297_0_0_4"/>
<sequence length="662" mass="71190">MTRRHRQGFSATTRLIASPAIARCRELRARAVVALRLAPLRIEVRASPSMTTPRHTAAPSWCRCSPRAGRRERHDARAVASSPTPWSTPDARRQTPDARRQTAASGRSPRRDRLPLLLLRDPMTPRLITKLRLLAFGFWLAGALSSGARADTASAAASAQQQLGRLQYHASVPGTVARPLADKLRDVLNFRDFGGKCDGTSNDDRAMDNALSHLANGTSLVFPAGTCVFTTPKTLPLVQNVSIRGAGARQTVLLYTGKDTRSDLWTVGDGKTSMTGWSISGLRFDSTTTMSAGAALHLRRMQNGNELADLDAGVFTQSSRKLFNGIWLDDVNVFKYSGFNLQVQNEALMLNGAPGSDQGSDVYLDNGAITFSKIAYHVGGGQGGVYFGKVLAFGNGVNYQIDTRLVARRNREIFFSDQSISDGATDYGVWINDALTSNAPIVMNGAFASAGQLQPGGKGIEIYVEKWPAGRITMGPGQLYNATRDGMRVDDPTTIISIDAGRHIFHNGGYGVNATVPTSNLHSLSQYMAQNRLGDYSPNVQLAPFEVHAAMAATTITNSRQTIDKAYLFNVPADHGKVEIPAGTQTLLLDPAAPLDELAITLPACNAGYDGSLVRFSSTRRIARLALRAAGGSVAAPPAALAAGAGHQYLCRGENTTWYPLY</sequence>
<gene>
    <name evidence="2" type="ORF">BGL_1c06510</name>
</gene>
<dbReference type="KEGG" id="bgp:BGL_1c06510"/>
<dbReference type="InterPro" id="IPR011050">
    <property type="entry name" value="Pectin_lyase_fold/virulence"/>
</dbReference>
<dbReference type="Gene3D" id="2.160.20.10">
    <property type="entry name" value="Single-stranded right-handed beta-helix, Pectin lyase-like"/>
    <property type="match status" value="1"/>
</dbReference>
<name>A0A0B6RIL2_BURPL</name>
<proteinExistence type="predicted"/>
<dbReference type="EMBL" id="CP002580">
    <property type="protein sequence ID" value="AJK45187.1"/>
    <property type="molecule type" value="Genomic_DNA"/>
</dbReference>
<dbReference type="Proteomes" id="UP000031838">
    <property type="component" value="Chromosome 1"/>
</dbReference>
<evidence type="ECO:0000256" key="1">
    <source>
        <dbReference type="SAM" id="MobiDB-lite"/>
    </source>
</evidence>
<feature type="region of interest" description="Disordered" evidence="1">
    <location>
        <begin position="49"/>
        <end position="109"/>
    </location>
</feature>
<keyword evidence="3" id="KW-1185">Reference proteome</keyword>
<evidence type="ECO:0000313" key="3">
    <source>
        <dbReference type="Proteomes" id="UP000031838"/>
    </source>
</evidence>
<organism evidence="2 3">
    <name type="scientific">Burkholderia plantarii</name>
    <dbReference type="NCBI Taxonomy" id="41899"/>
    <lineage>
        <taxon>Bacteria</taxon>
        <taxon>Pseudomonadati</taxon>
        <taxon>Pseudomonadota</taxon>
        <taxon>Betaproteobacteria</taxon>
        <taxon>Burkholderiales</taxon>
        <taxon>Burkholderiaceae</taxon>
        <taxon>Burkholderia</taxon>
    </lineage>
</organism>